<proteinExistence type="predicted"/>
<feature type="compositionally biased region" description="Basic and acidic residues" evidence="1">
    <location>
        <begin position="591"/>
        <end position="604"/>
    </location>
</feature>
<reference evidence="3" key="1">
    <citation type="submission" date="2017-02" db="UniProtKB">
        <authorList>
            <consortium name="WormBaseParasite"/>
        </authorList>
    </citation>
    <scope>IDENTIFICATION</scope>
</reference>
<evidence type="ECO:0000256" key="1">
    <source>
        <dbReference type="SAM" id="MobiDB-lite"/>
    </source>
</evidence>
<name>A0A0M3HSB4_ASCLU</name>
<feature type="compositionally biased region" description="Low complexity" evidence="1">
    <location>
        <begin position="701"/>
        <end position="710"/>
    </location>
</feature>
<feature type="region of interest" description="Disordered" evidence="1">
    <location>
        <begin position="538"/>
        <end position="568"/>
    </location>
</feature>
<dbReference type="Proteomes" id="UP000036681">
    <property type="component" value="Unplaced"/>
</dbReference>
<dbReference type="AlphaFoldDB" id="A0A0M3HSB4"/>
<dbReference type="WBParaSite" id="ALUE_0000533401-mRNA-1">
    <property type="protein sequence ID" value="ALUE_0000533401-mRNA-1"/>
    <property type="gene ID" value="ALUE_0000533401"/>
</dbReference>
<feature type="region of interest" description="Disordered" evidence="1">
    <location>
        <begin position="591"/>
        <end position="645"/>
    </location>
</feature>
<protein>
    <submittedName>
        <fullName evidence="3">WD_REPEATS_REGION domain-containing protein</fullName>
    </submittedName>
</protein>
<evidence type="ECO:0000313" key="2">
    <source>
        <dbReference type="Proteomes" id="UP000036681"/>
    </source>
</evidence>
<organism evidence="2 3">
    <name type="scientific">Ascaris lumbricoides</name>
    <name type="common">Giant roundworm</name>
    <dbReference type="NCBI Taxonomy" id="6252"/>
    <lineage>
        <taxon>Eukaryota</taxon>
        <taxon>Metazoa</taxon>
        <taxon>Ecdysozoa</taxon>
        <taxon>Nematoda</taxon>
        <taxon>Chromadorea</taxon>
        <taxon>Rhabditida</taxon>
        <taxon>Spirurina</taxon>
        <taxon>Ascaridomorpha</taxon>
        <taxon>Ascaridoidea</taxon>
        <taxon>Ascarididae</taxon>
        <taxon>Ascaris</taxon>
    </lineage>
</organism>
<keyword evidence="2" id="KW-1185">Reference proteome</keyword>
<sequence length="734" mass="82643">MASSCLSAFLDVAKLRDQLAKDPRSQHVVNTARFVASYYLGLPLLLPQHTDTELPTLYDWPADKTEGTVANAAANERFVHVDRSIVGNEISERYSQQFPAVTLWLSGNQIEAIYYADHFCDVKSQAMLRFLVDQTLGLQLLHEFCKSLVEGELKDLRVGRSEFANLAALKQRWQAIVSSSLEIDAIAGTQMVPFLREQLLSEMQCTFARMPPAVPESMALPRPPVYTLPSTSAQESNEQVNYFRLHVLVHTFANLLRESNVLVACIDDFCLRFGPQLCAEEDASITLNRYKTLLLLMGDKYLHENIGQWLKDADIDDVKHICTFFDYLRSTPSTMPTRSEYVAKNMHLWTCGFLNKAVLASSSSRLSPTDVEQLPATQKAQVSRSVINRAEFLAEHWSYPITYGKQYIGMRLFLNPNRLVCCEVQQTGRDLSLSQSVSASRKLRRGEGTTKKMLEKIGDVRPVHEHISEQIHSFDNLHLEKGITGAYLDSGNDARSSIWPEDKNLKTEQQHKKIERKLNDEIATLERKAARISAYIRSSRESVTRNSNSTSRSKESGILEDEGSDGDVPVGDHDERLFSVPNSAFVNDEIHSLDSSRSPNRPDIEPLNLGLLTPQPNVRSHARVDPSVSPEPSFRSPIALQSPDTGYYEESLPDWLKLIPTEKPQSLLRLQPHFSPNHTEAKWDDNSEISLESTSKKSSSEKNSSPLEPSEVSRKFELVTVMPSDQLPLLRDNG</sequence>
<accession>A0A0M3HSB4</accession>
<feature type="region of interest" description="Disordered" evidence="1">
    <location>
        <begin position="671"/>
        <end position="734"/>
    </location>
</feature>
<evidence type="ECO:0000313" key="3">
    <source>
        <dbReference type="WBParaSite" id="ALUE_0000533401-mRNA-1"/>
    </source>
</evidence>